<dbReference type="InterPro" id="IPR013783">
    <property type="entry name" value="Ig-like_fold"/>
</dbReference>
<dbReference type="SUPFAM" id="SSF48726">
    <property type="entry name" value="Immunoglobulin"/>
    <property type="match status" value="3"/>
</dbReference>
<feature type="domain" description="Ig-like" evidence="7">
    <location>
        <begin position="142"/>
        <end position="237"/>
    </location>
</feature>
<dbReference type="InterPro" id="IPR013098">
    <property type="entry name" value="Ig_I-set"/>
</dbReference>
<dbReference type="Pfam" id="PF00047">
    <property type="entry name" value="ig"/>
    <property type="match status" value="1"/>
</dbReference>
<dbReference type="InterPro" id="IPR003598">
    <property type="entry name" value="Ig_sub2"/>
</dbReference>
<keyword evidence="9" id="KW-1185">Reference proteome</keyword>
<feature type="compositionally biased region" description="Basic and acidic residues" evidence="5">
    <location>
        <begin position="393"/>
        <end position="402"/>
    </location>
</feature>
<evidence type="ECO:0000256" key="6">
    <source>
        <dbReference type="SAM" id="Phobius"/>
    </source>
</evidence>
<evidence type="ECO:0000313" key="8">
    <source>
        <dbReference type="EMBL" id="KAK8740149.1"/>
    </source>
</evidence>
<dbReference type="InterPro" id="IPR052598">
    <property type="entry name" value="IgSF_CEA-related"/>
</dbReference>
<dbReference type="AlphaFoldDB" id="A0AAW0XKD2"/>
<dbReference type="Proteomes" id="UP001445076">
    <property type="component" value="Unassembled WGS sequence"/>
</dbReference>
<name>A0AAW0XKD2_CHEQU</name>
<dbReference type="InterPro" id="IPR013151">
    <property type="entry name" value="Immunoglobulin_dom"/>
</dbReference>
<dbReference type="InterPro" id="IPR003599">
    <property type="entry name" value="Ig_sub"/>
</dbReference>
<reference evidence="8 9" key="1">
    <citation type="journal article" date="2024" name="BMC Genomics">
        <title>Genome assembly of redclaw crayfish (Cherax quadricarinatus) provides insights into its immune adaptation and hypoxia tolerance.</title>
        <authorList>
            <person name="Liu Z."/>
            <person name="Zheng J."/>
            <person name="Li H."/>
            <person name="Fang K."/>
            <person name="Wang S."/>
            <person name="He J."/>
            <person name="Zhou D."/>
            <person name="Weng S."/>
            <person name="Chi M."/>
            <person name="Gu Z."/>
            <person name="He J."/>
            <person name="Li F."/>
            <person name="Wang M."/>
        </authorList>
    </citation>
    <scope>NUCLEOTIDE SEQUENCE [LARGE SCALE GENOMIC DNA]</scope>
    <source>
        <strain evidence="8">ZL_2023a</strain>
    </source>
</reference>
<organism evidence="8 9">
    <name type="scientific">Cherax quadricarinatus</name>
    <name type="common">Australian red claw crayfish</name>
    <dbReference type="NCBI Taxonomy" id="27406"/>
    <lineage>
        <taxon>Eukaryota</taxon>
        <taxon>Metazoa</taxon>
        <taxon>Ecdysozoa</taxon>
        <taxon>Arthropoda</taxon>
        <taxon>Crustacea</taxon>
        <taxon>Multicrustacea</taxon>
        <taxon>Malacostraca</taxon>
        <taxon>Eumalacostraca</taxon>
        <taxon>Eucarida</taxon>
        <taxon>Decapoda</taxon>
        <taxon>Pleocyemata</taxon>
        <taxon>Astacidea</taxon>
        <taxon>Parastacoidea</taxon>
        <taxon>Parastacidae</taxon>
        <taxon>Cherax</taxon>
    </lineage>
</organism>
<dbReference type="SMART" id="SM00409">
    <property type="entry name" value="IG"/>
    <property type="match status" value="3"/>
</dbReference>
<dbReference type="InterPro" id="IPR036179">
    <property type="entry name" value="Ig-like_dom_sf"/>
</dbReference>
<evidence type="ECO:0000256" key="2">
    <source>
        <dbReference type="ARBA" id="ARBA00023157"/>
    </source>
</evidence>
<accession>A0AAW0XKD2</accession>
<feature type="transmembrane region" description="Helical" evidence="6">
    <location>
        <begin position="346"/>
        <end position="367"/>
    </location>
</feature>
<keyword evidence="4" id="KW-0393">Immunoglobulin domain</keyword>
<evidence type="ECO:0000256" key="3">
    <source>
        <dbReference type="ARBA" id="ARBA00023180"/>
    </source>
</evidence>
<dbReference type="EMBL" id="JARKIK010000034">
    <property type="protein sequence ID" value="KAK8740149.1"/>
    <property type="molecule type" value="Genomic_DNA"/>
</dbReference>
<dbReference type="PANTHER" id="PTHR44337">
    <property type="entry name" value="CARCINOEMBRYONIC ANTIGEN-RELATED CELL ADHESION MOLECULE 8"/>
    <property type="match status" value="1"/>
</dbReference>
<keyword evidence="1" id="KW-0732">Signal</keyword>
<dbReference type="SMART" id="SM00408">
    <property type="entry name" value="IGc2"/>
    <property type="match status" value="3"/>
</dbReference>
<dbReference type="CDD" id="cd00096">
    <property type="entry name" value="Ig"/>
    <property type="match status" value="2"/>
</dbReference>
<keyword evidence="6" id="KW-0812">Transmembrane</keyword>
<evidence type="ECO:0000256" key="5">
    <source>
        <dbReference type="SAM" id="MobiDB-lite"/>
    </source>
</evidence>
<protein>
    <recommendedName>
        <fullName evidence="7">Ig-like domain-containing protein</fullName>
    </recommendedName>
</protein>
<comment type="caution">
    <text evidence="8">The sequence shown here is derived from an EMBL/GenBank/DDBJ whole genome shotgun (WGS) entry which is preliminary data.</text>
</comment>
<keyword evidence="3" id="KW-0325">Glycoprotein</keyword>
<keyword evidence="6" id="KW-1133">Transmembrane helix</keyword>
<dbReference type="InterPro" id="IPR007110">
    <property type="entry name" value="Ig-like_dom"/>
</dbReference>
<feature type="domain" description="Ig-like" evidence="7">
    <location>
        <begin position="260"/>
        <end position="333"/>
    </location>
</feature>
<sequence>SSTLSWVRICFYGAPRWVFPVYFAAEMKTGGCLVFLGLLGVCLGIGGTFGTVTDTEGESWSPHVTYKGQHFVAEKEEFSIMCTLTIFDQLKWMHNGKPVVAGEGGYSMMELPGPQGFIKSRLSVAKAHMYHAGEYKCTSFSPRSHTVYVLRADLSGTKSVQMLYVGYPLKLTCNLTSHENTSFKLDWFKDEMKIESNARTKIFQENSSLLIPSPVKEDVGLYKCQTQRGIPNDKPLNMFFNVIYFEMRKMDKSVNVDMEKSIKLECPVEGQPYPVITWKKDDMPIAELINATRITYSPNDKKVPNGTILITNAGWTDRGNYTCVITTLSNTFERFTFIRVKDVYAALWPFIGIVVEVLLLGIIIFIFEKRRAKAEFEESDTDQGNDQKNTADLNKDSVRQRK</sequence>
<dbReference type="PROSITE" id="PS50835">
    <property type="entry name" value="IG_LIKE"/>
    <property type="match status" value="2"/>
</dbReference>
<dbReference type="Pfam" id="PF07679">
    <property type="entry name" value="I-set"/>
    <property type="match status" value="1"/>
</dbReference>
<keyword evidence="6" id="KW-0472">Membrane</keyword>
<feature type="transmembrane region" description="Helical" evidence="6">
    <location>
        <begin position="32"/>
        <end position="52"/>
    </location>
</feature>
<feature type="non-terminal residue" evidence="8">
    <location>
        <position position="1"/>
    </location>
</feature>
<evidence type="ECO:0000256" key="1">
    <source>
        <dbReference type="ARBA" id="ARBA00022729"/>
    </source>
</evidence>
<dbReference type="PANTHER" id="PTHR44337:SF20">
    <property type="entry name" value="CARCINOEMBRYONIC ANTIGEN-RELATED CELL ADHESION MOLECULE 5-RELATED"/>
    <property type="match status" value="1"/>
</dbReference>
<evidence type="ECO:0000313" key="9">
    <source>
        <dbReference type="Proteomes" id="UP001445076"/>
    </source>
</evidence>
<proteinExistence type="predicted"/>
<evidence type="ECO:0000259" key="7">
    <source>
        <dbReference type="PROSITE" id="PS50835"/>
    </source>
</evidence>
<dbReference type="Gene3D" id="2.60.40.10">
    <property type="entry name" value="Immunoglobulins"/>
    <property type="match status" value="3"/>
</dbReference>
<feature type="region of interest" description="Disordered" evidence="5">
    <location>
        <begin position="376"/>
        <end position="402"/>
    </location>
</feature>
<keyword evidence="2" id="KW-1015">Disulfide bond</keyword>
<gene>
    <name evidence="8" type="ORF">OTU49_003063</name>
</gene>
<evidence type="ECO:0000256" key="4">
    <source>
        <dbReference type="ARBA" id="ARBA00023319"/>
    </source>
</evidence>